<sequence length="50" mass="5898">MKIANPIYDTVFKYLMRDNAICQESFVTAYQMVGDERDGEFHLAVSREFF</sequence>
<name>A0A450T340_9GAMM</name>
<evidence type="ECO:0000313" key="1">
    <source>
        <dbReference type="EMBL" id="VFJ60714.1"/>
    </source>
</evidence>
<protein>
    <submittedName>
        <fullName evidence="1">Uncharacterized protein</fullName>
    </submittedName>
</protein>
<gene>
    <name evidence="1" type="ORF">BECKFW1821A_GA0114235_110610</name>
</gene>
<accession>A0A450T340</accession>
<dbReference type="EMBL" id="CAADEW010000106">
    <property type="protein sequence ID" value="VFJ60714.1"/>
    <property type="molecule type" value="Genomic_DNA"/>
</dbReference>
<dbReference type="AlphaFoldDB" id="A0A450T340"/>
<organism evidence="1">
    <name type="scientific">Candidatus Kentrum sp. FW</name>
    <dbReference type="NCBI Taxonomy" id="2126338"/>
    <lineage>
        <taxon>Bacteria</taxon>
        <taxon>Pseudomonadati</taxon>
        <taxon>Pseudomonadota</taxon>
        <taxon>Gammaproteobacteria</taxon>
        <taxon>Candidatus Kentrum</taxon>
    </lineage>
</organism>
<proteinExistence type="predicted"/>
<reference evidence="1" key="1">
    <citation type="submission" date="2019-02" db="EMBL/GenBank/DDBJ databases">
        <authorList>
            <person name="Gruber-Vodicka R. H."/>
            <person name="Seah K. B. B."/>
        </authorList>
    </citation>
    <scope>NUCLEOTIDE SEQUENCE</scope>
    <source>
        <strain evidence="1">BECK_BZ15</strain>
    </source>
</reference>